<dbReference type="Proteomes" id="UP000805193">
    <property type="component" value="Unassembled WGS sequence"/>
</dbReference>
<sequence length="197" mass="22003">MTKGAQETMSESGDKSPAMLDDVSEGGGSKSENELKLKIEALKLELQLAQFNAKQAEEKARRGGKDAGERSKMSEYAKELRAVLAQMPDVESMVPGWFKNVDTLFASLSIPAEAQGTIILPLLTEIMRAFSANQSNGRIMPCLELKEKILRELKMTANKYRWLFLTSQKTDRESWAQCSTKLETFVFALSEQSREAD</sequence>
<evidence type="ECO:0000313" key="2">
    <source>
        <dbReference type="Proteomes" id="UP000805193"/>
    </source>
</evidence>
<dbReference type="EMBL" id="JABSTQ010009338">
    <property type="protein sequence ID" value="KAG0430275.1"/>
    <property type="molecule type" value="Genomic_DNA"/>
</dbReference>
<evidence type="ECO:0000313" key="1">
    <source>
        <dbReference type="EMBL" id="KAG0430275.1"/>
    </source>
</evidence>
<reference evidence="1 2" key="1">
    <citation type="journal article" date="2020" name="Cell">
        <title>Large-Scale Comparative Analyses of Tick Genomes Elucidate Their Genetic Diversity and Vector Capacities.</title>
        <authorList>
            <consortium name="Tick Genome and Microbiome Consortium (TIGMIC)"/>
            <person name="Jia N."/>
            <person name="Wang J."/>
            <person name="Shi W."/>
            <person name="Du L."/>
            <person name="Sun Y."/>
            <person name="Zhan W."/>
            <person name="Jiang J.F."/>
            <person name="Wang Q."/>
            <person name="Zhang B."/>
            <person name="Ji P."/>
            <person name="Bell-Sakyi L."/>
            <person name="Cui X.M."/>
            <person name="Yuan T.T."/>
            <person name="Jiang B.G."/>
            <person name="Yang W.F."/>
            <person name="Lam T.T."/>
            <person name="Chang Q.C."/>
            <person name="Ding S.J."/>
            <person name="Wang X.J."/>
            <person name="Zhu J.G."/>
            <person name="Ruan X.D."/>
            <person name="Zhao L."/>
            <person name="Wei J.T."/>
            <person name="Ye R.Z."/>
            <person name="Que T.C."/>
            <person name="Du C.H."/>
            <person name="Zhou Y.H."/>
            <person name="Cheng J.X."/>
            <person name="Dai P.F."/>
            <person name="Guo W.B."/>
            <person name="Han X.H."/>
            <person name="Huang E.J."/>
            <person name="Li L.F."/>
            <person name="Wei W."/>
            <person name="Gao Y.C."/>
            <person name="Liu J.Z."/>
            <person name="Shao H.Z."/>
            <person name="Wang X."/>
            <person name="Wang C.C."/>
            <person name="Yang T.C."/>
            <person name="Huo Q.B."/>
            <person name="Li W."/>
            <person name="Chen H.Y."/>
            <person name="Chen S.E."/>
            <person name="Zhou L.G."/>
            <person name="Ni X.B."/>
            <person name="Tian J.H."/>
            <person name="Sheng Y."/>
            <person name="Liu T."/>
            <person name="Pan Y.S."/>
            <person name="Xia L.Y."/>
            <person name="Li J."/>
            <person name="Zhao F."/>
            <person name="Cao W.C."/>
        </authorList>
    </citation>
    <scope>NUCLEOTIDE SEQUENCE [LARGE SCALE GENOMIC DNA]</scope>
    <source>
        <strain evidence="1">Iper-2018</strain>
    </source>
</reference>
<organism evidence="1 2">
    <name type="scientific">Ixodes persulcatus</name>
    <name type="common">Taiga tick</name>
    <dbReference type="NCBI Taxonomy" id="34615"/>
    <lineage>
        <taxon>Eukaryota</taxon>
        <taxon>Metazoa</taxon>
        <taxon>Ecdysozoa</taxon>
        <taxon>Arthropoda</taxon>
        <taxon>Chelicerata</taxon>
        <taxon>Arachnida</taxon>
        <taxon>Acari</taxon>
        <taxon>Parasitiformes</taxon>
        <taxon>Ixodida</taxon>
        <taxon>Ixodoidea</taxon>
        <taxon>Ixodidae</taxon>
        <taxon>Ixodinae</taxon>
        <taxon>Ixodes</taxon>
    </lineage>
</organism>
<accession>A0AC60QBT5</accession>
<proteinExistence type="predicted"/>
<protein>
    <submittedName>
        <fullName evidence="1">Uncharacterized protein</fullName>
    </submittedName>
</protein>
<name>A0AC60QBT5_IXOPE</name>
<gene>
    <name evidence="1" type="ORF">HPB47_022836</name>
</gene>
<keyword evidence="2" id="KW-1185">Reference proteome</keyword>
<comment type="caution">
    <text evidence="1">The sequence shown here is derived from an EMBL/GenBank/DDBJ whole genome shotgun (WGS) entry which is preliminary data.</text>
</comment>